<feature type="signal peptide" evidence="1">
    <location>
        <begin position="1"/>
        <end position="21"/>
    </location>
</feature>
<evidence type="ECO:0000313" key="2">
    <source>
        <dbReference type="EMBL" id="OCH84289.1"/>
    </source>
</evidence>
<dbReference type="EMBL" id="KV722693">
    <property type="protein sequence ID" value="OCH84289.1"/>
    <property type="molecule type" value="Genomic_DNA"/>
</dbReference>
<feature type="chain" id="PRO_5034721286" evidence="1">
    <location>
        <begin position="22"/>
        <end position="66"/>
    </location>
</feature>
<name>A0A8E2AJ00_9APHY</name>
<gene>
    <name evidence="2" type="ORF">OBBRIDRAFT_839814</name>
</gene>
<accession>A0A8E2AJ00</accession>
<organism evidence="2 3">
    <name type="scientific">Obba rivulosa</name>
    <dbReference type="NCBI Taxonomy" id="1052685"/>
    <lineage>
        <taxon>Eukaryota</taxon>
        <taxon>Fungi</taxon>
        <taxon>Dikarya</taxon>
        <taxon>Basidiomycota</taxon>
        <taxon>Agaricomycotina</taxon>
        <taxon>Agaricomycetes</taxon>
        <taxon>Polyporales</taxon>
        <taxon>Gelatoporiaceae</taxon>
        <taxon>Obba</taxon>
    </lineage>
</organism>
<evidence type="ECO:0000313" key="3">
    <source>
        <dbReference type="Proteomes" id="UP000250043"/>
    </source>
</evidence>
<keyword evidence="3" id="KW-1185">Reference proteome</keyword>
<sequence>MYRIKQLTLCALAATFGTVAAVTYTRTATQVVFDDVTSTNVLTRTVTETDQALSTTTPRLPRIPAS</sequence>
<evidence type="ECO:0000256" key="1">
    <source>
        <dbReference type="SAM" id="SignalP"/>
    </source>
</evidence>
<proteinExistence type="predicted"/>
<keyword evidence="1" id="KW-0732">Signal</keyword>
<protein>
    <submittedName>
        <fullName evidence="2">Uncharacterized protein</fullName>
    </submittedName>
</protein>
<reference evidence="2 3" key="1">
    <citation type="submission" date="2016-07" db="EMBL/GenBank/DDBJ databases">
        <title>Draft genome of the white-rot fungus Obba rivulosa 3A-2.</title>
        <authorList>
            <consortium name="DOE Joint Genome Institute"/>
            <person name="Miettinen O."/>
            <person name="Riley R."/>
            <person name="Acob R."/>
            <person name="Barry K."/>
            <person name="Cullen D."/>
            <person name="De Vries R."/>
            <person name="Hainaut M."/>
            <person name="Hatakka A."/>
            <person name="Henrissat B."/>
            <person name="Hilden K."/>
            <person name="Kuo R."/>
            <person name="Labutti K."/>
            <person name="Lipzen A."/>
            <person name="Makela M.R."/>
            <person name="Sandor L."/>
            <person name="Spatafora J.W."/>
            <person name="Grigoriev I.V."/>
            <person name="Hibbett D.S."/>
        </authorList>
    </citation>
    <scope>NUCLEOTIDE SEQUENCE [LARGE SCALE GENOMIC DNA]</scope>
    <source>
        <strain evidence="2 3">3A-2</strain>
    </source>
</reference>
<dbReference type="AlphaFoldDB" id="A0A8E2AJ00"/>
<dbReference type="Proteomes" id="UP000250043">
    <property type="component" value="Unassembled WGS sequence"/>
</dbReference>